<dbReference type="SMART" id="SM00407">
    <property type="entry name" value="IGc1"/>
    <property type="match status" value="3"/>
</dbReference>
<dbReference type="GO" id="GO:0009897">
    <property type="term" value="C:external side of plasma membrane"/>
    <property type="evidence" value="ECO:0007669"/>
    <property type="project" value="TreeGrafter"/>
</dbReference>
<keyword evidence="5" id="KW-0732">Signal</keyword>
<dbReference type="PROSITE" id="PS00290">
    <property type="entry name" value="IG_MHC"/>
    <property type="match status" value="2"/>
</dbReference>
<dbReference type="InterPro" id="IPR037055">
    <property type="entry name" value="MHC_I-like_Ag-recog_sf"/>
</dbReference>
<dbReference type="PROSITE" id="PS50835">
    <property type="entry name" value="IG_LIKE"/>
    <property type="match status" value="3"/>
</dbReference>
<feature type="chain" id="PRO_5021729999" description="Ig-like domain-containing protein" evidence="5">
    <location>
        <begin position="17"/>
        <end position="941"/>
    </location>
</feature>
<dbReference type="EMBL" id="SRMA01026704">
    <property type="protein sequence ID" value="TRY76079.1"/>
    <property type="molecule type" value="Genomic_DNA"/>
</dbReference>
<dbReference type="PANTHER" id="PTHR16675:SF237">
    <property type="entry name" value="MHC CLASS I ANTIGEN TRANSCRIPT VARIANT 1-RELATED"/>
    <property type="match status" value="1"/>
</dbReference>
<evidence type="ECO:0000256" key="5">
    <source>
        <dbReference type="SAM" id="SignalP"/>
    </source>
</evidence>
<dbReference type="SUPFAM" id="SSF48726">
    <property type="entry name" value="Immunoglobulin"/>
    <property type="match status" value="3"/>
</dbReference>
<feature type="signal peptide" evidence="5">
    <location>
        <begin position="1"/>
        <end position="16"/>
    </location>
</feature>
<evidence type="ECO:0000313" key="7">
    <source>
        <dbReference type="EMBL" id="TRY76079.1"/>
    </source>
</evidence>
<proteinExistence type="inferred from homology"/>
<evidence type="ECO:0000256" key="2">
    <source>
        <dbReference type="ARBA" id="ARBA00023319"/>
    </source>
</evidence>
<dbReference type="OrthoDB" id="8936120at2759"/>
<dbReference type="Gene3D" id="3.30.500.10">
    <property type="entry name" value="MHC class I-like antigen recognition-like"/>
    <property type="match status" value="3"/>
</dbReference>
<sequence>MKLLALLLIGVHLANARIHSLKNFYTAVSGDISFPEFTAVGLVDEGQFIYFDSNTNNAVPKTEWMRQNEGADYWDSQTQIAIGTHQAFKNNIQIAKERFNQSQGVHTVQLMYGCQWDDETEATDAFKQFGYDGEDFVSLDFKEFRWISPVPQGVPTVQKWNNDRGRIESENHYYSTVCIDWLKKYLEYGKSSLQKTAPPEVSVLQKSSSVSCHATGFYPSGVTITWKKNGEEHHEDVDLGQLLPNADGTFQKTSTLKVSSEELKNNKFSCEVEHQGETTSRSPADPFPMGMLLGVVGALVLCLIIAGVGILLWKKKSGFKPVSGTHYLQYFATAVSGKKSFPEFTLVGVLNGLQFFYFDSNTNEAVPKTEWMRQNEKKEYWSHYSQSLKYQHEFFRQHIQIAKERFNQSQGVHTFQEMYGCQWDDETGATDGIKQFGYDGEDFVSLDFKEFRYISPVPQGVPTIQKWNNDRGRIEHEKYYFSTECIDALKKYLEYGKSSLQKTVPPEVSVLQKSSSVSCHATGFYPSGVTITWKKNGEEHYEDVDLGQLLPNADGTFQKTSTLKVSSEELKNNKFSCEVEHQGETTSRSPASFEIYGGFSGKTTMKCLALLLLGVHLAHARIHSLKYFYTALSGDNISFPEFTVVGLVDEQQFFYFDSDTKVVVGRTEWMRQNEGADYWDSETHNAKHQHKIYQNNIQVAKERFNQSQGVHTFQQMYGCQWDDETGATHAFRQFGYDGEDLVSLDFKEFRYISPVPQGVPTAQKWNKDIVAIAIEKYYFSTECIDSLKKYLEFGKSSLQKTAPPEVSVLQMSSSVSCHATGFYPSGVTITWKKNGEEHHEDVDPGQLLPNADGTFQKTSTLKVSSEELKNNKFSCEVEHQGETTSRSPADPFPMGMIWGIVGAVIICLVITFVVNLLRYKKSDLSQSLIMGAQPAHKDCTV</sequence>
<keyword evidence="4" id="KW-0812">Transmembrane</keyword>
<dbReference type="InterPro" id="IPR036179">
    <property type="entry name" value="Ig-like_dom_sf"/>
</dbReference>
<evidence type="ECO:0000256" key="4">
    <source>
        <dbReference type="SAM" id="Phobius"/>
    </source>
</evidence>
<keyword evidence="4" id="KW-1133">Transmembrane helix</keyword>
<dbReference type="Proteomes" id="UP000316079">
    <property type="component" value="Unassembled WGS sequence"/>
</dbReference>
<evidence type="ECO:0000313" key="8">
    <source>
        <dbReference type="Proteomes" id="UP000316079"/>
    </source>
</evidence>
<keyword evidence="4" id="KW-0472">Membrane</keyword>
<protein>
    <recommendedName>
        <fullName evidence="6">Ig-like domain-containing protein</fullName>
    </recommendedName>
</protein>
<evidence type="ECO:0000259" key="6">
    <source>
        <dbReference type="PROSITE" id="PS50835"/>
    </source>
</evidence>
<dbReference type="PRINTS" id="PR01638">
    <property type="entry name" value="MHCCLASSI"/>
</dbReference>
<dbReference type="InterPro" id="IPR007110">
    <property type="entry name" value="Ig-like_dom"/>
</dbReference>
<feature type="transmembrane region" description="Helical" evidence="4">
    <location>
        <begin position="289"/>
        <end position="313"/>
    </location>
</feature>
<comment type="caution">
    <text evidence="7">The sequence shown here is derived from an EMBL/GenBank/DDBJ whole genome shotgun (WGS) entry which is preliminary data.</text>
</comment>
<evidence type="ECO:0000256" key="1">
    <source>
        <dbReference type="ARBA" id="ARBA00023180"/>
    </source>
</evidence>
<dbReference type="InterPro" id="IPR011162">
    <property type="entry name" value="MHC_I/II-like_Ag-recog"/>
</dbReference>
<dbReference type="Pfam" id="PF07654">
    <property type="entry name" value="C1-set"/>
    <property type="match status" value="3"/>
</dbReference>
<dbReference type="Pfam" id="PF00129">
    <property type="entry name" value="MHC_I"/>
    <property type="match status" value="3"/>
</dbReference>
<organism evidence="7 8">
    <name type="scientific">Danionella cerebrum</name>
    <dbReference type="NCBI Taxonomy" id="2873325"/>
    <lineage>
        <taxon>Eukaryota</taxon>
        <taxon>Metazoa</taxon>
        <taxon>Chordata</taxon>
        <taxon>Craniata</taxon>
        <taxon>Vertebrata</taxon>
        <taxon>Euteleostomi</taxon>
        <taxon>Actinopterygii</taxon>
        <taxon>Neopterygii</taxon>
        <taxon>Teleostei</taxon>
        <taxon>Ostariophysi</taxon>
        <taxon>Cypriniformes</taxon>
        <taxon>Danionidae</taxon>
        <taxon>Danioninae</taxon>
        <taxon>Danionella</taxon>
    </lineage>
</organism>
<keyword evidence="8" id="KW-1185">Reference proteome</keyword>
<dbReference type="SUPFAM" id="SSF54452">
    <property type="entry name" value="MHC antigen-recognition domain"/>
    <property type="match status" value="3"/>
</dbReference>
<dbReference type="InterPro" id="IPR050208">
    <property type="entry name" value="MHC_class-I_related"/>
</dbReference>
<dbReference type="InterPro" id="IPR013783">
    <property type="entry name" value="Ig-like_fold"/>
</dbReference>
<dbReference type="PANTHER" id="PTHR16675">
    <property type="entry name" value="MHC CLASS I-RELATED"/>
    <property type="match status" value="1"/>
</dbReference>
<gene>
    <name evidence="7" type="ORF">DNTS_021359</name>
</gene>
<dbReference type="AlphaFoldDB" id="A0A553PEH1"/>
<feature type="domain" description="Ig-like" evidence="6">
    <location>
        <begin position="516"/>
        <end position="594"/>
    </location>
</feature>
<dbReference type="InterPro" id="IPR003597">
    <property type="entry name" value="Ig_C1-set"/>
</dbReference>
<keyword evidence="2" id="KW-0393">Immunoglobulin domain</keyword>
<feature type="transmembrane region" description="Helical" evidence="4">
    <location>
        <begin position="896"/>
        <end position="917"/>
    </location>
</feature>
<dbReference type="GO" id="GO:0005615">
    <property type="term" value="C:extracellular space"/>
    <property type="evidence" value="ECO:0007669"/>
    <property type="project" value="TreeGrafter"/>
</dbReference>
<dbReference type="FunFam" id="3.30.500.10:FF:000001">
    <property type="entry name" value="H-2 class I histocompatibility antigen, alpha chain"/>
    <property type="match status" value="3"/>
</dbReference>
<dbReference type="InterPro" id="IPR001039">
    <property type="entry name" value="MHC_I_a_a1/a2"/>
</dbReference>
<reference evidence="7 8" key="1">
    <citation type="journal article" date="2019" name="Sci. Data">
        <title>Hybrid genome assembly and annotation of Danionella translucida.</title>
        <authorList>
            <person name="Kadobianskyi M."/>
            <person name="Schulze L."/>
            <person name="Schuelke M."/>
            <person name="Judkewitz B."/>
        </authorList>
    </citation>
    <scope>NUCLEOTIDE SEQUENCE [LARGE SCALE GENOMIC DNA]</scope>
    <source>
        <strain evidence="7 8">Bolton</strain>
    </source>
</reference>
<feature type="domain" description="Ig-like" evidence="6">
    <location>
        <begin position="814"/>
        <end position="889"/>
    </location>
</feature>
<feature type="domain" description="Ig-like" evidence="6">
    <location>
        <begin position="209"/>
        <end position="284"/>
    </location>
</feature>
<dbReference type="InterPro" id="IPR011161">
    <property type="entry name" value="MHC_I-like_Ag-recog"/>
</dbReference>
<accession>A0A553PEH1</accession>
<dbReference type="InterPro" id="IPR003006">
    <property type="entry name" value="Ig/MHC_CS"/>
</dbReference>
<dbReference type="Gene3D" id="2.60.40.10">
    <property type="entry name" value="Immunoglobulins"/>
    <property type="match status" value="3"/>
</dbReference>
<name>A0A553PEH1_9TELE</name>
<evidence type="ECO:0000256" key="3">
    <source>
        <dbReference type="RuleBase" id="RU004439"/>
    </source>
</evidence>
<dbReference type="GO" id="GO:0006955">
    <property type="term" value="P:immune response"/>
    <property type="evidence" value="ECO:0007669"/>
    <property type="project" value="TreeGrafter"/>
</dbReference>
<keyword evidence="1" id="KW-0325">Glycoprotein</keyword>
<comment type="similarity">
    <text evidence="3">Belongs to the MHC class I family.</text>
</comment>
<dbReference type="STRING" id="623744.A0A553PEH1"/>
<dbReference type="CDD" id="cd07698">
    <property type="entry name" value="IgC1_MHC_I_alpha3"/>
    <property type="match status" value="3"/>
</dbReference>